<accession>A0A060T3D9</accession>
<feature type="compositionally biased region" description="Polar residues" evidence="7">
    <location>
        <begin position="25"/>
        <end position="41"/>
    </location>
</feature>
<comment type="catalytic activity">
    <reaction evidence="6">
        <text>L-lysyl-[histone] + S-adenosyl-L-methionine = N(6)-methyl-L-lysyl-[histone] + S-adenosyl-L-homocysteine + H(+)</text>
        <dbReference type="Rhea" id="RHEA:10024"/>
        <dbReference type="Rhea" id="RHEA-COMP:9845"/>
        <dbReference type="Rhea" id="RHEA-COMP:9846"/>
        <dbReference type="ChEBI" id="CHEBI:15378"/>
        <dbReference type="ChEBI" id="CHEBI:29969"/>
        <dbReference type="ChEBI" id="CHEBI:57856"/>
        <dbReference type="ChEBI" id="CHEBI:59789"/>
        <dbReference type="ChEBI" id="CHEBI:61929"/>
    </reaction>
    <physiologicalReaction direction="left-to-right" evidence="6">
        <dbReference type="Rhea" id="RHEA:10025"/>
    </physiologicalReaction>
</comment>
<evidence type="ECO:0000256" key="5">
    <source>
        <dbReference type="ARBA" id="ARBA00044528"/>
    </source>
</evidence>
<reference evidence="9" key="2">
    <citation type="submission" date="2014-06" db="EMBL/GenBank/DDBJ databases">
        <title>The complete genome of Blastobotrys (Arxula) adeninivorans LS3 - a yeast of biotechnological interest.</title>
        <authorList>
            <person name="Kunze G."/>
            <person name="Gaillardin C."/>
            <person name="Czernicka M."/>
            <person name="Durrens P."/>
            <person name="Martin T."/>
            <person name="Boer E."/>
            <person name="Gabaldon T."/>
            <person name="Cruz J."/>
            <person name="Talla E."/>
            <person name="Marck C."/>
            <person name="Goffeau A."/>
            <person name="Barbe V."/>
            <person name="Baret P."/>
            <person name="Baronian K."/>
            <person name="Beier S."/>
            <person name="Bleykasten C."/>
            <person name="Bode R."/>
            <person name="Casaregola S."/>
            <person name="Despons L."/>
            <person name="Fairhead C."/>
            <person name="Giersberg M."/>
            <person name="Gierski P."/>
            <person name="Hahnel U."/>
            <person name="Hartmann A."/>
            <person name="Jankowska D."/>
            <person name="Jubin C."/>
            <person name="Jung P."/>
            <person name="Lafontaine I."/>
            <person name="Leh-Louis V."/>
            <person name="Lemaire M."/>
            <person name="Marcet-Houben M."/>
            <person name="Mascher M."/>
            <person name="Morel G."/>
            <person name="Richard G.-F."/>
            <person name="Riechen J."/>
            <person name="Sacerdot C."/>
            <person name="Sarkar A."/>
            <person name="Savel G."/>
            <person name="Schacherer J."/>
            <person name="Sherman D."/>
            <person name="Straub M.-L."/>
            <person name="Stein N."/>
            <person name="Thierry A."/>
            <person name="Trautwein-Schult A."/>
            <person name="Westhof E."/>
            <person name="Worch S."/>
            <person name="Dujon B."/>
            <person name="Souciet J.-L."/>
            <person name="Wincker P."/>
            <person name="Scholz U."/>
            <person name="Neuveglise N."/>
        </authorList>
    </citation>
    <scope>NUCLEOTIDE SEQUENCE</scope>
    <source>
        <strain evidence="9">LS3</strain>
    </source>
</reference>
<evidence type="ECO:0000256" key="4">
    <source>
        <dbReference type="ARBA" id="ARBA00042380"/>
    </source>
</evidence>
<feature type="region of interest" description="Disordered" evidence="7">
    <location>
        <begin position="429"/>
        <end position="462"/>
    </location>
</feature>
<keyword evidence="3" id="KW-0949">S-adenosyl-L-methionine</keyword>
<proteinExistence type="predicted"/>
<dbReference type="PANTHER" id="PTHR46402:SF2">
    <property type="entry name" value="HISTONE-LYSINE N-TRIMETHYLTRANSFERASE SMYD5"/>
    <property type="match status" value="1"/>
</dbReference>
<feature type="compositionally biased region" description="Basic and acidic residues" evidence="7">
    <location>
        <begin position="453"/>
        <end position="462"/>
    </location>
</feature>
<dbReference type="PROSITE" id="PS50280">
    <property type="entry name" value="SET"/>
    <property type="match status" value="1"/>
</dbReference>
<dbReference type="Gene3D" id="2.170.270.10">
    <property type="entry name" value="SET domain"/>
    <property type="match status" value="1"/>
</dbReference>
<organism evidence="9">
    <name type="scientific">Blastobotrys adeninivorans</name>
    <name type="common">Yeast</name>
    <name type="synonym">Arxula adeninivorans</name>
    <dbReference type="NCBI Taxonomy" id="409370"/>
    <lineage>
        <taxon>Eukaryota</taxon>
        <taxon>Fungi</taxon>
        <taxon>Dikarya</taxon>
        <taxon>Ascomycota</taxon>
        <taxon>Saccharomycotina</taxon>
        <taxon>Dipodascomycetes</taxon>
        <taxon>Dipodascales</taxon>
        <taxon>Trichomonascaceae</taxon>
        <taxon>Blastobotrys</taxon>
    </lineage>
</organism>
<evidence type="ECO:0000313" key="9">
    <source>
        <dbReference type="EMBL" id="CDP35625.1"/>
    </source>
</evidence>
<dbReference type="SUPFAM" id="SSF82199">
    <property type="entry name" value="SET domain"/>
    <property type="match status" value="1"/>
</dbReference>
<sequence length="462" mass="51535">MCLPVIIRADQAKQGPNARGELLSTHMTNGGSSTQENTTENVPHDREVVEAVIAIWNDNPATEALGIPKLHALVKKNHPDWSLSANRVKGLLKSHGLLSNAPPVTYVAETESHLTPDMNLPDGVKVLMTKARGKALYASKFLEQGQELWTEPPMVVVAPLAVVPLMRKALACAYCARPFQTRSKEGTPVGASDCKDCIARWCSPKCRRADGIHASTWHGGTNVKVDSSKWQKYESFCLENEWTAAYAYGIVLLWILRDVKKIDLEPKIASLAKVRQDVRQKAIDPEFAVASNAKMPFGDGAGLLSEQAETLWKEGYELLKQAVSTCRELTYEEYLYGLGMVNINNLDGNLFLIYSHLNHSCEPNVEVKVLGRTSGIKVVTKRPIRNGEELFTCYVNPTDPLPKRRHDLRVNWGFVCNCNRCKEEDREATEVAESQLRGTTPPPTTERTRRKSVRFDEKVDLV</sequence>
<evidence type="ECO:0000256" key="7">
    <source>
        <dbReference type="SAM" id="MobiDB-lite"/>
    </source>
</evidence>
<name>A0A060T3D9_BLAAD</name>
<evidence type="ECO:0000256" key="1">
    <source>
        <dbReference type="ARBA" id="ARBA00022603"/>
    </source>
</evidence>
<dbReference type="Gene3D" id="1.10.220.160">
    <property type="match status" value="1"/>
</dbReference>
<dbReference type="PhylomeDB" id="A0A060T3D9"/>
<dbReference type="InterPro" id="IPR001214">
    <property type="entry name" value="SET_dom"/>
</dbReference>
<dbReference type="GO" id="GO:0042799">
    <property type="term" value="F:histone H4K20 methyltransferase activity"/>
    <property type="evidence" value="ECO:0007669"/>
    <property type="project" value="TreeGrafter"/>
</dbReference>
<feature type="domain" description="SET" evidence="8">
    <location>
        <begin position="122"/>
        <end position="395"/>
    </location>
</feature>
<dbReference type="GO" id="GO:0032259">
    <property type="term" value="P:methylation"/>
    <property type="evidence" value="ECO:0007669"/>
    <property type="project" value="UniProtKB-KW"/>
</dbReference>
<gene>
    <name evidence="9" type="ORF">GNLVRS02_ARAD1C39776g</name>
</gene>
<dbReference type="CDD" id="cd20071">
    <property type="entry name" value="SET_SMYD"/>
    <property type="match status" value="1"/>
</dbReference>
<evidence type="ECO:0000259" key="8">
    <source>
        <dbReference type="PROSITE" id="PS50280"/>
    </source>
</evidence>
<dbReference type="PANTHER" id="PTHR46402">
    <property type="entry name" value="SET AND MYND DOMAIN-CONTAINING PROTEIN 5"/>
    <property type="match status" value="1"/>
</dbReference>
<reference evidence="9" key="1">
    <citation type="submission" date="2014-02" db="EMBL/GenBank/DDBJ databases">
        <authorList>
            <person name="Genoscope - CEA"/>
        </authorList>
    </citation>
    <scope>NUCLEOTIDE SEQUENCE</scope>
    <source>
        <strain evidence="9">LS3</strain>
    </source>
</reference>
<evidence type="ECO:0000256" key="2">
    <source>
        <dbReference type="ARBA" id="ARBA00022679"/>
    </source>
</evidence>
<protein>
    <recommendedName>
        <fullName evidence="5">Histone-lysine N-methyltransferase SET5</fullName>
    </recommendedName>
    <alternativeName>
        <fullName evidence="4">SET domain-containing protein 5</fullName>
    </alternativeName>
</protein>
<dbReference type="EMBL" id="HG937693">
    <property type="protein sequence ID" value="CDP35625.1"/>
    <property type="molecule type" value="Genomic_DNA"/>
</dbReference>
<dbReference type="Gene3D" id="6.10.140.2220">
    <property type="match status" value="1"/>
</dbReference>
<keyword evidence="1" id="KW-0489">Methyltransferase</keyword>
<feature type="region of interest" description="Disordered" evidence="7">
    <location>
        <begin position="21"/>
        <end position="42"/>
    </location>
</feature>
<evidence type="ECO:0000256" key="6">
    <source>
        <dbReference type="ARBA" id="ARBA00048619"/>
    </source>
</evidence>
<keyword evidence="2" id="KW-0808">Transferase</keyword>
<evidence type="ECO:0000256" key="3">
    <source>
        <dbReference type="ARBA" id="ARBA00022691"/>
    </source>
</evidence>
<dbReference type="AlphaFoldDB" id="A0A060T3D9"/>
<dbReference type="Pfam" id="PF00856">
    <property type="entry name" value="SET"/>
    <property type="match status" value="1"/>
</dbReference>
<dbReference type="InterPro" id="IPR046341">
    <property type="entry name" value="SET_dom_sf"/>
</dbReference>
<dbReference type="GO" id="GO:0045814">
    <property type="term" value="P:negative regulation of gene expression, epigenetic"/>
    <property type="evidence" value="ECO:0007669"/>
    <property type="project" value="TreeGrafter"/>
</dbReference>